<feature type="domain" description="Nephrocystin 3-like N-terminal" evidence="5">
    <location>
        <begin position="351"/>
        <end position="442"/>
    </location>
</feature>
<name>A0A250WTN0_9CHLO</name>
<dbReference type="PROSITE" id="PS50082">
    <property type="entry name" value="WD_REPEATS_2"/>
    <property type="match status" value="4"/>
</dbReference>
<gene>
    <name evidence="6" type="ORF">CEUSTIGMA_g1555.t1</name>
</gene>
<dbReference type="PANTHER" id="PTHR22847">
    <property type="entry name" value="WD40 REPEAT PROTEIN"/>
    <property type="match status" value="1"/>
</dbReference>
<organism evidence="6 7">
    <name type="scientific">Chlamydomonas eustigma</name>
    <dbReference type="NCBI Taxonomy" id="1157962"/>
    <lineage>
        <taxon>Eukaryota</taxon>
        <taxon>Viridiplantae</taxon>
        <taxon>Chlorophyta</taxon>
        <taxon>core chlorophytes</taxon>
        <taxon>Chlorophyceae</taxon>
        <taxon>CS clade</taxon>
        <taxon>Chlamydomonadales</taxon>
        <taxon>Chlamydomonadaceae</taxon>
        <taxon>Chlamydomonas</taxon>
    </lineage>
</organism>
<comment type="caution">
    <text evidence="6">The sequence shown here is derived from an EMBL/GenBank/DDBJ whole genome shotgun (WGS) entry which is preliminary data.</text>
</comment>
<feature type="repeat" description="WD" evidence="3">
    <location>
        <begin position="1325"/>
        <end position="1357"/>
    </location>
</feature>
<sequence length="1759" mass="190528">MSPSREASPSRFLPKPTFNDSAGKSLGRHSNKSTSRADSVKSVSRGPSKNSKGVAFTEYDLELQPPDLTLRARTGSPVEAAVSLALLQKFSEDVLGFGSIRNMHMTTAQVVKQVIIPRTSELKCRYADHPELVEDSYLGMPTYFVSHMWSQSFAHLVDSISLHLAYADPTTVFLFIDVFSANQHPEADRSNDMRVLDGAVDAASATLIVLDEKAELLSRCWCLYEIWTTLMGKGPQALHFTNPIGVTGLAYMSPGVIRGIKIQAAITTFPEDKVDILRSISGLDGSLTVEEANTRIQMALLLLLPPDFRAHARHLRDRTRLPSKLSHTNTINISLYQDWLLTLEAADIHFRSFAILGGVAAGKSTIAASLMSRDKDIRPQASFFCQEQDRSTMDPILLLRSLAYQLSLQFPVFAMHLIRGLCMLDVMRLTKTEAAFEALLMKPLEAMSSSFSNFGATPQETGPIRGRGLTRSNTSQEQPPHITRGIVLLLDGLCEACIDNGGSNVMTSNPLMDLVQNMMLRLPIYVRLVLTLPTQKEHRILVKILKAVWGPFEAKVSDMQEEQFIMHFIGEKLQPNLKDPSTAGAAVQLIIGQKESTCPLLYLELALMEMTERIVFRRDKDHEGYHVEYIDKLPKGLYGIYGALFRLCFQSLEAGGKPELERLLQVLTTAREPVTIQFLQAMNLHKAIRLLPGWGSLFYMHNSRIHVAHRSVFQFLKSREHSGSMGVDLDAGNAFMCQVIPERGKPVGLQPTQPVKPGQAPPPPLRTGWSPYLLRYAVAHASLSSSYTLLEGIFTDFQYWSRVFKSGQGPDVIEDIALLAPGALALAYDLVRWGRMVSDYLIRYPESSLQLASDSPKSRRLSILAREQVPWPHARMINPRYGWPLYEWQSRKDCRHDGRVTCLDWSVDSSLIASGGRDGMVRVWHTKTGRLLMTLQSWNDHLEPPTIALKVRTPSDGGLSTLSFSSITGAASPGIGHQASTTGLQRIYPAGGARGSSGGALGGASRQASAAGVLAASAFGTASLPGTEKEDADSVDGPPAWVEGVWFVRAAGGAGESASDGLGAFGADVQLLAAMTANRSLVLWDALTGNKVLTMYEIVEQCPVTAMAPDESFIEAVGLLSVSGVTLSRIVPGRPAKVFAVLQQPDYSQYSHLLKTIRDLPEMTRMIPKCLAPSKSEGVCVVGFSDGSVSLWSSDSLKITLQREEMRRAEEEKQALENQDKSAFASSGGDDGSVVTVVGDPYLLPRTGFEPGSEVDKECVDSLPFMAKWDLITGRHVDVLKQKRAEIPPVIMKYSPDGSALVMAHEDHTISMREAGEDDNSPIYLSGHAASITTLQYSTQGDQLASGDALGRVIVWQDAGSGNLTLQHSSAISSLSFNTAIGRNEVACGVEEGSVWLWNCLGTKNQPPILVFEGHTAKVSVLAFSTGGAWLVSGSADETMRVWNTVTGGCEAVLEGHSGAITALAFVGNGTDQLASASRDSTVRTWTCHPRGGWCQVSVLKGLPGPAWNLVLSPDRSMVLGWSQLPASERSAPPPAASTANITALERDRTGPTPQLLNMSALPAGFENKLTGAALSLSNLVKSTAADVATTAGAGDGGGVENAIVWDLFTGKKVAGYSRVISAAWWASATHPPEPHPSHSSEGQTNGCRLVVATPEFVQVRRAPRTQKQSASKRVGYVMQSLSRTSKDAGGSFGVLAAGTAAEDADADAMRGYYCVDRVDQLSLGTGDANWLSYSVSDGAEVKMYSLQISKGPIEPLDS</sequence>
<feature type="repeat" description="WD" evidence="3">
    <location>
        <begin position="1412"/>
        <end position="1453"/>
    </location>
</feature>
<keyword evidence="2" id="KW-0677">Repeat</keyword>
<keyword evidence="7" id="KW-1185">Reference proteome</keyword>
<dbReference type="PROSITE" id="PS50294">
    <property type="entry name" value="WD_REPEATS_REGION"/>
    <property type="match status" value="4"/>
</dbReference>
<dbReference type="GO" id="GO:1990234">
    <property type="term" value="C:transferase complex"/>
    <property type="evidence" value="ECO:0007669"/>
    <property type="project" value="UniProtKB-ARBA"/>
</dbReference>
<proteinExistence type="predicted"/>
<evidence type="ECO:0000259" key="5">
    <source>
        <dbReference type="Pfam" id="PF24883"/>
    </source>
</evidence>
<evidence type="ECO:0000313" key="7">
    <source>
        <dbReference type="Proteomes" id="UP000232323"/>
    </source>
</evidence>
<dbReference type="SUPFAM" id="SSF50998">
    <property type="entry name" value="Quinoprotein alcohol dehydrogenase-like"/>
    <property type="match status" value="1"/>
</dbReference>
<evidence type="ECO:0000313" key="6">
    <source>
        <dbReference type="EMBL" id="GAX74106.1"/>
    </source>
</evidence>
<feature type="repeat" description="WD" evidence="3">
    <location>
        <begin position="896"/>
        <end position="934"/>
    </location>
</feature>
<dbReference type="InterPro" id="IPR001680">
    <property type="entry name" value="WD40_rpt"/>
</dbReference>
<evidence type="ECO:0000256" key="2">
    <source>
        <dbReference type="ARBA" id="ARBA00022737"/>
    </source>
</evidence>
<dbReference type="STRING" id="1157962.A0A250WTN0"/>
<evidence type="ECO:0000256" key="1">
    <source>
        <dbReference type="ARBA" id="ARBA00022574"/>
    </source>
</evidence>
<feature type="compositionally biased region" description="Basic and acidic residues" evidence="4">
    <location>
        <begin position="1209"/>
        <end position="1220"/>
    </location>
</feature>
<dbReference type="Pfam" id="PF24883">
    <property type="entry name" value="NPHP3_N"/>
    <property type="match status" value="1"/>
</dbReference>
<feature type="compositionally biased region" description="Polar residues" evidence="4">
    <location>
        <begin position="32"/>
        <end position="51"/>
    </location>
</feature>
<feature type="repeat" description="WD" evidence="3">
    <location>
        <begin position="1454"/>
        <end position="1486"/>
    </location>
</feature>
<keyword evidence="1 3" id="KW-0853">WD repeat</keyword>
<dbReference type="PANTHER" id="PTHR22847:SF637">
    <property type="entry name" value="WD REPEAT DOMAIN 5B"/>
    <property type="match status" value="1"/>
</dbReference>
<dbReference type="InterPro" id="IPR056884">
    <property type="entry name" value="NPHP3-like_N"/>
</dbReference>
<reference evidence="6 7" key="1">
    <citation type="submission" date="2017-08" db="EMBL/GenBank/DDBJ databases">
        <title>Acidophilic green algal genome provides insights into adaptation to an acidic environment.</title>
        <authorList>
            <person name="Hirooka S."/>
            <person name="Hirose Y."/>
            <person name="Kanesaki Y."/>
            <person name="Higuchi S."/>
            <person name="Fujiwara T."/>
            <person name="Onuma R."/>
            <person name="Era A."/>
            <person name="Ohbayashi R."/>
            <person name="Uzuka A."/>
            <person name="Nozaki H."/>
            <person name="Yoshikawa H."/>
            <person name="Miyagishima S.Y."/>
        </authorList>
    </citation>
    <scope>NUCLEOTIDE SEQUENCE [LARGE SCALE GENOMIC DNA]</scope>
    <source>
        <strain evidence="6 7">NIES-2499</strain>
    </source>
</reference>
<evidence type="ECO:0000256" key="3">
    <source>
        <dbReference type="PROSITE-ProRule" id="PRU00221"/>
    </source>
</evidence>
<accession>A0A250WTN0</accession>
<dbReference type="Gene3D" id="2.130.10.10">
    <property type="entry name" value="YVTN repeat-like/Quinoprotein amine dehydrogenase"/>
    <property type="match status" value="3"/>
</dbReference>
<dbReference type="SMART" id="SM00320">
    <property type="entry name" value="WD40"/>
    <property type="match status" value="7"/>
</dbReference>
<feature type="region of interest" description="Disordered" evidence="4">
    <location>
        <begin position="1"/>
        <end position="51"/>
    </location>
</feature>
<dbReference type="Proteomes" id="UP000232323">
    <property type="component" value="Unassembled WGS sequence"/>
</dbReference>
<feature type="region of interest" description="Disordered" evidence="4">
    <location>
        <begin position="1209"/>
        <end position="1232"/>
    </location>
</feature>
<evidence type="ECO:0000256" key="4">
    <source>
        <dbReference type="SAM" id="MobiDB-lite"/>
    </source>
</evidence>
<dbReference type="OrthoDB" id="545953at2759"/>
<protein>
    <recommendedName>
        <fullName evidence="5">Nephrocystin 3-like N-terminal domain-containing protein</fullName>
    </recommendedName>
</protein>
<dbReference type="Pfam" id="PF00400">
    <property type="entry name" value="WD40"/>
    <property type="match status" value="4"/>
</dbReference>
<dbReference type="InterPro" id="IPR015943">
    <property type="entry name" value="WD40/YVTN_repeat-like_dom_sf"/>
</dbReference>
<dbReference type="EMBL" id="BEGY01000006">
    <property type="protein sequence ID" value="GAX74106.1"/>
    <property type="molecule type" value="Genomic_DNA"/>
</dbReference>
<dbReference type="InterPro" id="IPR011047">
    <property type="entry name" value="Quinoprotein_ADH-like_sf"/>
</dbReference>